<reference evidence="3 4" key="1">
    <citation type="submission" date="2018-02" db="EMBL/GenBank/DDBJ databases">
        <title>Genomic Encyclopedia of Archaeal and Bacterial Type Strains, Phase II (KMG-II): from individual species to whole genera.</title>
        <authorList>
            <person name="Goeker M."/>
        </authorList>
    </citation>
    <scope>NUCLEOTIDE SEQUENCE [LARGE SCALE GENOMIC DNA]</scope>
    <source>
        <strain evidence="3 4">DSM 15099</strain>
    </source>
</reference>
<dbReference type="Gene3D" id="2.40.10.220">
    <property type="entry name" value="predicted glycosyltransferase like domains"/>
    <property type="match status" value="1"/>
</dbReference>
<dbReference type="InterPro" id="IPR009875">
    <property type="entry name" value="PilZ_domain"/>
</dbReference>
<evidence type="ECO:0000259" key="1">
    <source>
        <dbReference type="Pfam" id="PF07238"/>
    </source>
</evidence>
<keyword evidence="3" id="KW-0282">Flagellum</keyword>
<dbReference type="Proteomes" id="UP000239863">
    <property type="component" value="Unassembled WGS sequence"/>
</dbReference>
<dbReference type="SUPFAM" id="SSF141371">
    <property type="entry name" value="PilZ domain-like"/>
    <property type="match status" value="1"/>
</dbReference>
<dbReference type="GO" id="GO:0035438">
    <property type="term" value="F:cyclic-di-GMP binding"/>
    <property type="evidence" value="ECO:0007669"/>
    <property type="project" value="InterPro"/>
</dbReference>
<dbReference type="OrthoDB" id="3493at2"/>
<dbReference type="EMBL" id="PTIS01000001">
    <property type="protein sequence ID" value="PPK49518.1"/>
    <property type="molecule type" value="Genomic_DNA"/>
</dbReference>
<name>A0A2S6G0U4_9CLOT</name>
<comment type="caution">
    <text evidence="3">The sequence shown here is derived from an EMBL/GenBank/DDBJ whole genome shotgun (WGS) entry which is preliminary data.</text>
</comment>
<feature type="domain" description="Type III secretion system flagellar brake protein YcgR PilZN" evidence="2">
    <location>
        <begin position="8"/>
        <end position="87"/>
    </location>
</feature>
<proteinExistence type="predicted"/>
<dbReference type="Pfam" id="PF12945">
    <property type="entry name" value="PilZNR"/>
    <property type="match status" value="1"/>
</dbReference>
<gene>
    <name evidence="3" type="ORF">BD821_101179</name>
</gene>
<evidence type="ECO:0000259" key="2">
    <source>
        <dbReference type="Pfam" id="PF12945"/>
    </source>
</evidence>
<organism evidence="3 4">
    <name type="scientific">Clostridium algidicarnis DSM 15099</name>
    <dbReference type="NCBI Taxonomy" id="1121295"/>
    <lineage>
        <taxon>Bacteria</taxon>
        <taxon>Bacillati</taxon>
        <taxon>Bacillota</taxon>
        <taxon>Clostridia</taxon>
        <taxon>Eubacteriales</taxon>
        <taxon>Clostridiaceae</taxon>
        <taxon>Clostridium</taxon>
    </lineage>
</organism>
<evidence type="ECO:0000313" key="4">
    <source>
        <dbReference type="Proteomes" id="UP000239863"/>
    </source>
</evidence>
<accession>A0A2S6G0U4</accession>
<dbReference type="STRING" id="37659.GCA_000703125_02778"/>
<protein>
    <submittedName>
        <fullName evidence="3">C-di-GMP-binding flagellar brake protein YcgR</fullName>
    </submittedName>
</protein>
<dbReference type="Pfam" id="PF07238">
    <property type="entry name" value="PilZ"/>
    <property type="match status" value="1"/>
</dbReference>
<sequence length="218" mass="25368">MKDLVININNKIEVEWDKKYYKSNIMDVNDKFITINIPMLEGGYLTLSKGDYIEVTYYNSKEIYKFHSKVIGRDIKDNLHEIYIEHPKDVKKVQRRNYVRVFYGHNIKYYILKDKLNSNINLGQGIFEDAIIIDISGGGMKIKTSKELSLGDIIISKLTIDDTELFVKGRVLRSIKDENKQNICGISFIDMDGKTIEKVIQFVFLLMRKQRNAALKEG</sequence>
<dbReference type="InterPro" id="IPR009926">
    <property type="entry name" value="T3SS_YcgR_PilZN"/>
</dbReference>
<evidence type="ECO:0000313" key="3">
    <source>
        <dbReference type="EMBL" id="PPK49518.1"/>
    </source>
</evidence>
<keyword evidence="3" id="KW-0966">Cell projection</keyword>
<dbReference type="RefSeq" id="WP_104408901.1">
    <property type="nucleotide sequence ID" value="NZ_PTIS01000001.1"/>
</dbReference>
<dbReference type="AlphaFoldDB" id="A0A2S6G0U4"/>
<feature type="domain" description="PilZ" evidence="1">
    <location>
        <begin position="94"/>
        <end position="204"/>
    </location>
</feature>
<keyword evidence="3" id="KW-0969">Cilium</keyword>